<dbReference type="OrthoDB" id="10039147at2759"/>
<keyword evidence="2" id="KW-0812">Transmembrane</keyword>
<dbReference type="PANTHER" id="PTHR12883:SF0">
    <property type="entry name" value="PAT COMPLEX SUBUNIT CCDC47"/>
    <property type="match status" value="1"/>
</dbReference>
<dbReference type="EMBL" id="KV453911">
    <property type="protein sequence ID" value="ODV80188.1"/>
    <property type="molecule type" value="Genomic_DNA"/>
</dbReference>
<dbReference type="GeneID" id="30981701"/>
<dbReference type="GO" id="GO:0005509">
    <property type="term" value="F:calcium ion binding"/>
    <property type="evidence" value="ECO:0007669"/>
    <property type="project" value="InterPro"/>
</dbReference>
<feature type="region of interest" description="Disordered" evidence="5">
    <location>
        <begin position="342"/>
        <end position="377"/>
    </location>
</feature>
<feature type="compositionally biased region" description="Basic residues" evidence="5">
    <location>
        <begin position="365"/>
        <end position="377"/>
    </location>
</feature>
<proteinExistence type="predicted"/>
<comment type="subcellular location">
    <subcellularLocation>
        <location evidence="1">Membrane</location>
        <topology evidence="1">Single-pass membrane protein</topology>
    </subcellularLocation>
</comment>
<accession>A0A1E4SL25</accession>
<evidence type="ECO:0000256" key="2">
    <source>
        <dbReference type="ARBA" id="ARBA00022692"/>
    </source>
</evidence>
<dbReference type="GO" id="GO:0032469">
    <property type="term" value="P:endoplasmic reticulum calcium ion homeostasis"/>
    <property type="evidence" value="ECO:0007669"/>
    <property type="project" value="InterPro"/>
</dbReference>
<keyword evidence="7" id="KW-1185">Reference proteome</keyword>
<dbReference type="Proteomes" id="UP000094285">
    <property type="component" value="Unassembled WGS sequence"/>
</dbReference>
<reference evidence="7" key="1">
    <citation type="submission" date="2016-05" db="EMBL/GenBank/DDBJ databases">
        <title>Comparative genomics of biotechnologically important yeasts.</title>
        <authorList>
            <consortium name="DOE Joint Genome Institute"/>
            <person name="Riley R."/>
            <person name="Haridas S."/>
            <person name="Wolfe K.H."/>
            <person name="Lopes M.R."/>
            <person name="Hittinger C.T."/>
            <person name="Goker M."/>
            <person name="Salamov A."/>
            <person name="Wisecaver J."/>
            <person name="Long T.M."/>
            <person name="Aerts A.L."/>
            <person name="Barry K."/>
            <person name="Choi C."/>
            <person name="Clum A."/>
            <person name="Coughlan A.Y."/>
            <person name="Deshpande S."/>
            <person name="Douglass A.P."/>
            <person name="Hanson S.J."/>
            <person name="Klenk H.-P."/>
            <person name="Labutti K."/>
            <person name="Lapidus A."/>
            <person name="Lindquist E."/>
            <person name="Lipzen A."/>
            <person name="Meier-Kolthoff J.P."/>
            <person name="Ohm R.A."/>
            <person name="Otillar R.P."/>
            <person name="Pangilinan J."/>
            <person name="Peng Y."/>
            <person name="Rokas A."/>
            <person name="Rosa C.A."/>
            <person name="Scheuner C."/>
            <person name="Sibirny A.A."/>
            <person name="Slot J.C."/>
            <person name="Stielow J.B."/>
            <person name="Sun H."/>
            <person name="Kurtzman C.P."/>
            <person name="Blackwell M."/>
            <person name="Grigoriev I.V."/>
            <person name="Jeffries T.W."/>
        </authorList>
    </citation>
    <scope>NUCLEOTIDE SEQUENCE [LARGE SCALE GENOMIC DNA]</scope>
    <source>
        <strain evidence="7">NRRL Y-17324</strain>
    </source>
</reference>
<dbReference type="RefSeq" id="XP_020065310.1">
    <property type="nucleotide sequence ID" value="XM_020207564.1"/>
</dbReference>
<dbReference type="AlphaFoldDB" id="A0A1E4SL25"/>
<sequence>MAKAPGVAPFPVPIPVPTTNNSPKRYAEYTVEELTNLTILQRIQLYDWRVEAVTLLFTIAFVVLYKIGDVYNQSLVTKYLKGLERSFTKNFFQYGVTSDKLYVKDSSENYSSYATGRANIAKVDLTFRLVPRHNIFVWILETVMSFFTENIYAPVDKVEIVITPSKDVQYENFIAAIVSKIGMNDFRKFNYYLSLTKTSDSANLPESFVYMGEANEFQDKITTPELKQALSVQAASFLNYVAFTDQPVERPENLNDLIPKKRVIISTGSISNKDQLNQLNSILDAVFNLIDKLAAKDITFKSEALKKVVKARETEVAKINKAREELKKEELLAEKAKLRKQERDRLRNLSSEEQAKLEKKALEKKQKKQQRKQRVKM</sequence>
<feature type="compositionally biased region" description="Basic and acidic residues" evidence="5">
    <location>
        <begin position="353"/>
        <end position="364"/>
    </location>
</feature>
<protein>
    <submittedName>
        <fullName evidence="6">DUF1682-domain-containing protein</fullName>
    </submittedName>
</protein>
<evidence type="ECO:0000313" key="6">
    <source>
        <dbReference type="EMBL" id="ODV80188.1"/>
    </source>
</evidence>
<dbReference type="GO" id="GO:0005783">
    <property type="term" value="C:endoplasmic reticulum"/>
    <property type="evidence" value="ECO:0007669"/>
    <property type="project" value="InterPro"/>
</dbReference>
<evidence type="ECO:0000256" key="4">
    <source>
        <dbReference type="ARBA" id="ARBA00023136"/>
    </source>
</evidence>
<organism evidence="6 7">
    <name type="scientific">Suhomyces tanzawaensis NRRL Y-17324</name>
    <dbReference type="NCBI Taxonomy" id="984487"/>
    <lineage>
        <taxon>Eukaryota</taxon>
        <taxon>Fungi</taxon>
        <taxon>Dikarya</taxon>
        <taxon>Ascomycota</taxon>
        <taxon>Saccharomycotina</taxon>
        <taxon>Pichiomycetes</taxon>
        <taxon>Debaryomycetaceae</taxon>
        <taxon>Suhomyces</taxon>
    </lineage>
</organism>
<dbReference type="GO" id="GO:0016020">
    <property type="term" value="C:membrane"/>
    <property type="evidence" value="ECO:0007669"/>
    <property type="project" value="UniProtKB-SubCell"/>
</dbReference>
<dbReference type="InterPro" id="IPR012879">
    <property type="entry name" value="CCDC47"/>
</dbReference>
<dbReference type="STRING" id="984487.A0A1E4SL25"/>
<gene>
    <name evidence="6" type="ORF">CANTADRAFT_25873</name>
</gene>
<evidence type="ECO:0000256" key="3">
    <source>
        <dbReference type="ARBA" id="ARBA00022989"/>
    </source>
</evidence>
<keyword evidence="3" id="KW-1133">Transmembrane helix</keyword>
<evidence type="ECO:0000256" key="5">
    <source>
        <dbReference type="SAM" id="MobiDB-lite"/>
    </source>
</evidence>
<dbReference type="Pfam" id="PF07946">
    <property type="entry name" value="CCDC47"/>
    <property type="match status" value="1"/>
</dbReference>
<evidence type="ECO:0000256" key="1">
    <source>
        <dbReference type="ARBA" id="ARBA00004167"/>
    </source>
</evidence>
<keyword evidence="4" id="KW-0472">Membrane</keyword>
<dbReference type="PANTHER" id="PTHR12883">
    <property type="entry name" value="ADIPOCYTE-SPECIFIC PROTEIN 4-RELATED"/>
    <property type="match status" value="1"/>
</dbReference>
<name>A0A1E4SL25_9ASCO</name>
<evidence type="ECO:0000313" key="7">
    <source>
        <dbReference type="Proteomes" id="UP000094285"/>
    </source>
</evidence>